<gene>
    <name evidence="1" type="ORF">EYF80_053350</name>
</gene>
<comment type="caution">
    <text evidence="1">The sequence shown here is derived from an EMBL/GenBank/DDBJ whole genome shotgun (WGS) entry which is preliminary data.</text>
</comment>
<protein>
    <submittedName>
        <fullName evidence="1">Uncharacterized protein</fullName>
    </submittedName>
</protein>
<reference evidence="1 2" key="1">
    <citation type="submission" date="2019-03" db="EMBL/GenBank/DDBJ databases">
        <title>First draft genome of Liparis tanakae, snailfish: a comprehensive survey of snailfish specific genes.</title>
        <authorList>
            <person name="Kim W."/>
            <person name="Song I."/>
            <person name="Jeong J.-H."/>
            <person name="Kim D."/>
            <person name="Kim S."/>
            <person name="Ryu S."/>
            <person name="Song J.Y."/>
            <person name="Lee S.K."/>
        </authorList>
    </citation>
    <scope>NUCLEOTIDE SEQUENCE [LARGE SCALE GENOMIC DNA]</scope>
    <source>
        <tissue evidence="1">Muscle</tissue>
    </source>
</reference>
<dbReference type="Proteomes" id="UP000314294">
    <property type="component" value="Unassembled WGS sequence"/>
</dbReference>
<evidence type="ECO:0000313" key="2">
    <source>
        <dbReference type="Proteomes" id="UP000314294"/>
    </source>
</evidence>
<dbReference type="EMBL" id="SRLO01001613">
    <property type="protein sequence ID" value="TNN36479.1"/>
    <property type="molecule type" value="Genomic_DNA"/>
</dbReference>
<organism evidence="1 2">
    <name type="scientific">Liparis tanakae</name>
    <name type="common">Tanaka's snailfish</name>
    <dbReference type="NCBI Taxonomy" id="230148"/>
    <lineage>
        <taxon>Eukaryota</taxon>
        <taxon>Metazoa</taxon>
        <taxon>Chordata</taxon>
        <taxon>Craniata</taxon>
        <taxon>Vertebrata</taxon>
        <taxon>Euteleostomi</taxon>
        <taxon>Actinopterygii</taxon>
        <taxon>Neopterygii</taxon>
        <taxon>Teleostei</taxon>
        <taxon>Neoteleostei</taxon>
        <taxon>Acanthomorphata</taxon>
        <taxon>Eupercaria</taxon>
        <taxon>Perciformes</taxon>
        <taxon>Cottioidei</taxon>
        <taxon>Cottales</taxon>
        <taxon>Liparidae</taxon>
        <taxon>Liparis</taxon>
    </lineage>
</organism>
<evidence type="ECO:0000313" key="1">
    <source>
        <dbReference type="EMBL" id="TNN36479.1"/>
    </source>
</evidence>
<dbReference type="AlphaFoldDB" id="A0A4Z2F5T6"/>
<accession>A0A4Z2F5T6</accession>
<proteinExistence type="predicted"/>
<keyword evidence="2" id="KW-1185">Reference proteome</keyword>
<name>A0A4Z2F5T6_9TELE</name>
<sequence>MANRVPRGGGRSSVEVEGSSLAVRWAPRGAWELMALRRSRLNLSFSDGEIKEERGLRRKLPGMLGKEDECGVEFKG</sequence>